<dbReference type="Proteomes" id="UP000509414">
    <property type="component" value="Chromosome"/>
</dbReference>
<dbReference type="Pfam" id="PF03743">
    <property type="entry name" value="TrbI"/>
    <property type="match status" value="1"/>
</dbReference>
<dbReference type="InterPro" id="IPR005498">
    <property type="entry name" value="T4SS_VirB10/TraB/TrbI"/>
</dbReference>
<organism evidence="8 9">
    <name type="scientific">Candidatus Campylobacter infans</name>
    <dbReference type="NCBI Taxonomy" id="2561898"/>
    <lineage>
        <taxon>Bacteria</taxon>
        <taxon>Pseudomonadati</taxon>
        <taxon>Campylobacterota</taxon>
        <taxon>Epsilonproteobacteria</taxon>
        <taxon>Campylobacterales</taxon>
        <taxon>Campylobacteraceae</taxon>
        <taxon>Campylobacter</taxon>
    </lineage>
</organism>
<dbReference type="KEGG" id="cinf:CINF_1659"/>
<evidence type="ECO:0000256" key="2">
    <source>
        <dbReference type="ARBA" id="ARBA00010265"/>
    </source>
</evidence>
<keyword evidence="5" id="KW-0472">Membrane</keyword>
<dbReference type="AlphaFoldDB" id="A0A7H9CJG9"/>
<keyword evidence="7" id="KW-0732">Signal</keyword>
<dbReference type="NCBIfam" id="NF038092">
    <property type="entry name" value="T4SS_ComB10"/>
    <property type="match status" value="1"/>
</dbReference>
<feature type="compositionally biased region" description="Low complexity" evidence="6">
    <location>
        <begin position="113"/>
        <end position="133"/>
    </location>
</feature>
<keyword evidence="9" id="KW-1185">Reference proteome</keyword>
<evidence type="ECO:0000256" key="5">
    <source>
        <dbReference type="ARBA" id="ARBA00023136"/>
    </source>
</evidence>
<evidence type="ECO:0000256" key="6">
    <source>
        <dbReference type="SAM" id="MobiDB-lite"/>
    </source>
</evidence>
<evidence type="ECO:0000256" key="3">
    <source>
        <dbReference type="ARBA" id="ARBA00022692"/>
    </source>
</evidence>
<dbReference type="GO" id="GO:0016020">
    <property type="term" value="C:membrane"/>
    <property type="evidence" value="ECO:0007669"/>
    <property type="project" value="UniProtKB-SubCell"/>
</dbReference>
<feature type="signal peptide" evidence="7">
    <location>
        <begin position="1"/>
        <end position="21"/>
    </location>
</feature>
<accession>A0A7H9CJG9</accession>
<evidence type="ECO:0000313" key="8">
    <source>
        <dbReference type="EMBL" id="QLI06132.1"/>
    </source>
</evidence>
<protein>
    <submittedName>
        <fullName evidence="8">P-type type IV conjugative transfer system translocation pore protein TrbI/VirB10</fullName>
    </submittedName>
</protein>
<comment type="subcellular location">
    <subcellularLocation>
        <location evidence="1">Membrane</location>
        <topology evidence="1">Single-pass membrane protein</topology>
    </subcellularLocation>
</comment>
<reference evidence="8 9" key="1">
    <citation type="submission" date="2020-02" db="EMBL/GenBank/DDBJ databases">
        <title>Complete genome sequence of the novel Campylobacter species Candidatus Campylobacter infans.</title>
        <authorList>
            <person name="Duim B."/>
            <person name="Zomer A."/>
            <person name="van der Graaf L."/>
            <person name="Wagenaar J."/>
        </authorList>
    </citation>
    <scope>NUCLEOTIDE SEQUENCE [LARGE SCALE GENOMIC DNA]</scope>
    <source>
        <strain evidence="8 9">19S00001</strain>
    </source>
</reference>
<keyword evidence="4" id="KW-1133">Transmembrane helix</keyword>
<sequence>MRKSLIFSIATLAVLSAPLFADDNITASGEEAEIIRNLHKQENLNHLFENSKFPVDDYIYKAGTRQPNTTERQEDIGEILKKMEEQRQRGIEPTPPTPQGELPRAMSDLTPEQIQARQQAQQERAMQRQAELQAKQESIKRQIRQDKEISYEAKMKQMMRAQILANRNSGVHGETKNSSQYGVDSFTNQKSVDTSTNEHKLYRTIRAGRMIPAILTSAISSDLSGIVTAQIEQDIYATMGRAVLIPRGSKAIGFYTSDTKLGIDRLQIMWQEIITPQGINIKLTNAMTADNMGMNGSIGAINNKYWERYGIAYSISTITNALMLGIASKINTNGSANNNYASEIYSSARSDIGTIVQEIMNQQAQIQPTIEIRSASRIFLVPTNHMWFAKPKNSEVLMQYFND</sequence>
<gene>
    <name evidence="8" type="ORF">CINF_1659</name>
</gene>
<evidence type="ECO:0000313" key="9">
    <source>
        <dbReference type="Proteomes" id="UP000509414"/>
    </source>
</evidence>
<dbReference type="InterPro" id="IPR042217">
    <property type="entry name" value="T4SS_VirB10/TrbI"/>
</dbReference>
<feature type="region of interest" description="Disordered" evidence="6">
    <location>
        <begin position="113"/>
        <end position="142"/>
    </location>
</feature>
<keyword evidence="3" id="KW-0812">Transmembrane</keyword>
<dbReference type="InterPro" id="IPR048018">
    <property type="entry name" value="T4SS_ComB10-like"/>
</dbReference>
<evidence type="ECO:0000256" key="1">
    <source>
        <dbReference type="ARBA" id="ARBA00004167"/>
    </source>
</evidence>
<feature type="compositionally biased region" description="Polar residues" evidence="6">
    <location>
        <begin position="176"/>
        <end position="195"/>
    </location>
</feature>
<feature type="chain" id="PRO_5028813444" evidence="7">
    <location>
        <begin position="22"/>
        <end position="403"/>
    </location>
</feature>
<comment type="similarity">
    <text evidence="2">Belongs to the TrbI/VirB10 family.</text>
</comment>
<dbReference type="CDD" id="cd16429">
    <property type="entry name" value="VirB10"/>
    <property type="match status" value="1"/>
</dbReference>
<dbReference type="EMBL" id="CP049075">
    <property type="protein sequence ID" value="QLI06132.1"/>
    <property type="molecule type" value="Genomic_DNA"/>
</dbReference>
<proteinExistence type="inferred from homology"/>
<evidence type="ECO:0000256" key="4">
    <source>
        <dbReference type="ARBA" id="ARBA00022989"/>
    </source>
</evidence>
<evidence type="ECO:0000256" key="7">
    <source>
        <dbReference type="SAM" id="SignalP"/>
    </source>
</evidence>
<dbReference type="Gene3D" id="2.40.128.260">
    <property type="entry name" value="Type IV secretion system, VirB10/TraB/TrbI"/>
    <property type="match status" value="1"/>
</dbReference>
<name>A0A7H9CJG9_9BACT</name>
<feature type="region of interest" description="Disordered" evidence="6">
    <location>
        <begin position="169"/>
        <end position="198"/>
    </location>
</feature>